<gene>
    <name evidence="1" type="ORF">PVAP13_3KG126809</name>
</gene>
<dbReference type="Proteomes" id="UP000823388">
    <property type="component" value="Chromosome 3K"/>
</dbReference>
<keyword evidence="2" id="KW-1185">Reference proteome</keyword>
<accession>A0A8T0V245</accession>
<protein>
    <submittedName>
        <fullName evidence="1">Uncharacterized protein</fullName>
    </submittedName>
</protein>
<organism evidence="1 2">
    <name type="scientific">Panicum virgatum</name>
    <name type="common">Blackwell switchgrass</name>
    <dbReference type="NCBI Taxonomy" id="38727"/>
    <lineage>
        <taxon>Eukaryota</taxon>
        <taxon>Viridiplantae</taxon>
        <taxon>Streptophyta</taxon>
        <taxon>Embryophyta</taxon>
        <taxon>Tracheophyta</taxon>
        <taxon>Spermatophyta</taxon>
        <taxon>Magnoliopsida</taxon>
        <taxon>Liliopsida</taxon>
        <taxon>Poales</taxon>
        <taxon>Poaceae</taxon>
        <taxon>PACMAD clade</taxon>
        <taxon>Panicoideae</taxon>
        <taxon>Panicodae</taxon>
        <taxon>Paniceae</taxon>
        <taxon>Panicinae</taxon>
        <taxon>Panicum</taxon>
        <taxon>Panicum sect. Hiantes</taxon>
    </lineage>
</organism>
<dbReference type="EMBL" id="CM029041">
    <property type="protein sequence ID" value="KAG2627474.1"/>
    <property type="molecule type" value="Genomic_DNA"/>
</dbReference>
<proteinExistence type="predicted"/>
<evidence type="ECO:0000313" key="2">
    <source>
        <dbReference type="Proteomes" id="UP000823388"/>
    </source>
</evidence>
<comment type="caution">
    <text evidence="1">The sequence shown here is derived from an EMBL/GenBank/DDBJ whole genome shotgun (WGS) entry which is preliminary data.</text>
</comment>
<dbReference type="AlphaFoldDB" id="A0A8T0V245"/>
<evidence type="ECO:0000313" key="1">
    <source>
        <dbReference type="EMBL" id="KAG2627474.1"/>
    </source>
</evidence>
<sequence>MDHLAMLLPALRNRLRHQIFRHRLLKFFLLTLQLTNPPLTKLNAGQIQLRCVPHQKNSAPAMADGSSPGWVSAGSPLANVMHGEQVVKQSKARDGIHLCSRERRRR</sequence>
<name>A0A8T0V245_PANVG</name>
<reference evidence="1" key="1">
    <citation type="submission" date="2020-05" db="EMBL/GenBank/DDBJ databases">
        <title>WGS assembly of Panicum virgatum.</title>
        <authorList>
            <person name="Lovell J.T."/>
            <person name="Jenkins J."/>
            <person name="Shu S."/>
            <person name="Juenger T.E."/>
            <person name="Schmutz J."/>
        </authorList>
    </citation>
    <scope>NUCLEOTIDE SEQUENCE</scope>
    <source>
        <strain evidence="1">AP13</strain>
    </source>
</reference>